<organism evidence="1 2">
    <name type="scientific">Pelagerythrobacter marinus</name>
    <dbReference type="NCBI Taxonomy" id="538382"/>
    <lineage>
        <taxon>Bacteria</taxon>
        <taxon>Pseudomonadati</taxon>
        <taxon>Pseudomonadota</taxon>
        <taxon>Alphaproteobacteria</taxon>
        <taxon>Sphingomonadales</taxon>
        <taxon>Erythrobacteraceae</taxon>
        <taxon>Pelagerythrobacter</taxon>
    </lineage>
</organism>
<dbReference type="RefSeq" id="WP_160734597.1">
    <property type="nucleotide sequence ID" value="NZ_WTYO01000014.1"/>
</dbReference>
<evidence type="ECO:0000313" key="2">
    <source>
        <dbReference type="Proteomes" id="UP000444401"/>
    </source>
</evidence>
<sequence>MPIITSHSPWVINYAIELDRHMSFCGEFFRASSERQHVVAAYLNARPPRECNASLVAEFLLRSRHGEILSAAFQNVPVGLRPALRRAGAVVHPERFYTLLVELLSCGESYITRCIAQVPRLDLDALLVIEALPPEACSPSLIQAVSGSADAKDVSTAFHVLVENGVDADWLADCLRDVKTQSSLSSVFQKAARRAIAPPHPVPASDFYQPIRTGEELFSVAREFRNCLRNYTCSFLDERQGNAFAVASRAEHRTVVHLVRGTAGWKLEGLFKSRNRRPSRPTREWIESYLREHGVIIEGRETRKPSRWDSVHNLIFGDLLDFQFGFDVDELDHVV</sequence>
<protein>
    <submittedName>
        <fullName evidence="1">Uncharacterized protein</fullName>
    </submittedName>
</protein>
<evidence type="ECO:0000313" key="1">
    <source>
        <dbReference type="EMBL" id="MXO70001.1"/>
    </source>
</evidence>
<name>A0ABW9UYU6_9SPHN</name>
<reference evidence="1 2" key="1">
    <citation type="submission" date="2019-12" db="EMBL/GenBank/DDBJ databases">
        <title>Genomic-based taxomic classification of the family Erythrobacteraceae.</title>
        <authorList>
            <person name="Xu L."/>
        </authorList>
    </citation>
    <scope>NUCLEOTIDE SEQUENCE [LARGE SCALE GENOMIC DNA]</scope>
    <source>
        <strain evidence="1 2">H32</strain>
    </source>
</reference>
<accession>A0ABW9UYU6</accession>
<proteinExistence type="predicted"/>
<dbReference type="Proteomes" id="UP000444401">
    <property type="component" value="Unassembled WGS sequence"/>
</dbReference>
<dbReference type="EMBL" id="WTYO01000014">
    <property type="protein sequence ID" value="MXO70001.1"/>
    <property type="molecule type" value="Genomic_DNA"/>
</dbReference>
<keyword evidence="2" id="KW-1185">Reference proteome</keyword>
<comment type="caution">
    <text evidence="1">The sequence shown here is derived from an EMBL/GenBank/DDBJ whole genome shotgun (WGS) entry which is preliminary data.</text>
</comment>
<gene>
    <name evidence="1" type="ORF">GRI72_14445</name>
</gene>